<feature type="non-terminal residue" evidence="1">
    <location>
        <position position="77"/>
    </location>
</feature>
<organism evidence="1 2">
    <name type="scientific">Streptococcus mitis 13/39</name>
    <dbReference type="NCBI Taxonomy" id="1239793"/>
    <lineage>
        <taxon>Bacteria</taxon>
        <taxon>Bacillati</taxon>
        <taxon>Bacillota</taxon>
        <taxon>Bacilli</taxon>
        <taxon>Lactobacillales</taxon>
        <taxon>Streptococcaceae</taxon>
        <taxon>Streptococcus</taxon>
        <taxon>Streptococcus mitis group</taxon>
    </lineage>
</organism>
<evidence type="ECO:0000313" key="2">
    <source>
        <dbReference type="Proteomes" id="UP000013315"/>
    </source>
</evidence>
<dbReference type="InterPro" id="IPR006270">
    <property type="entry name" value="Strep_his_triad_rpt"/>
</dbReference>
<dbReference type="AlphaFoldDB" id="R0NVR1"/>
<reference evidence="1 2" key="1">
    <citation type="submission" date="2013-04" db="EMBL/GenBank/DDBJ databases">
        <authorList>
            <person name="Ikryannikova L.N."/>
            <person name="Ilina E.N."/>
            <person name="Kostryukova E.S."/>
            <person name="Semashko T.A."/>
            <person name="Karpova I.Y.U."/>
            <person name="Larin A.K."/>
            <person name="Ischenko D.S."/>
            <person name="Alekseev D.G."/>
            <person name="Klimova E.A."/>
            <person name="Filimonova A.V."/>
            <person name="Savinova T.A."/>
            <person name="Filimonova O.Y.U."/>
            <person name="Dubovickaya V.A."/>
            <person name="Sidorenko S.V."/>
            <person name="Govorun V.M."/>
        </authorList>
    </citation>
    <scope>NUCLEOTIDE SEQUENCE [LARGE SCALE GENOMIC DNA]</scope>
    <source>
        <strain evidence="1 2">13/39</strain>
    </source>
</reference>
<sequence>HDRGFDANRIISEDAAGFVMSHGDHNHYFFKKDLTPEQIKAAQKEGYIASVEKVPVQATTATDEDYEYVVKYTAIQK</sequence>
<comment type="caution">
    <text evidence="1">The sequence shown here is derived from an EMBL/GenBank/DDBJ whole genome shotgun (WGS) entry which is preliminary data.</text>
</comment>
<protein>
    <recommendedName>
        <fullName evidence="3">Histidine triad protein</fullName>
    </recommendedName>
</protein>
<dbReference type="Pfam" id="PF04270">
    <property type="entry name" value="Strep_his_triad"/>
    <property type="match status" value="1"/>
</dbReference>
<evidence type="ECO:0008006" key="3">
    <source>
        <dbReference type="Google" id="ProtNLM"/>
    </source>
</evidence>
<dbReference type="Proteomes" id="UP000013315">
    <property type="component" value="Unassembled WGS sequence"/>
</dbReference>
<feature type="non-terminal residue" evidence="1">
    <location>
        <position position="1"/>
    </location>
</feature>
<gene>
    <name evidence="1" type="ORF">D065_11247</name>
</gene>
<accession>R0NVR1</accession>
<proteinExistence type="predicted"/>
<dbReference type="EMBL" id="AQTU01000146">
    <property type="protein sequence ID" value="EOB30500.1"/>
    <property type="molecule type" value="Genomic_DNA"/>
</dbReference>
<name>R0NVR1_STRMT</name>
<evidence type="ECO:0000313" key="1">
    <source>
        <dbReference type="EMBL" id="EOB30500.1"/>
    </source>
</evidence>
<dbReference type="SUPFAM" id="SSF142887">
    <property type="entry name" value="PhtA domain-like"/>
    <property type="match status" value="1"/>
</dbReference>
<dbReference type="Gene3D" id="3.10.50.90">
    <property type="match status" value="1"/>
</dbReference>
<dbReference type="InterPro" id="IPR037228">
    <property type="entry name" value="PhtA_dom_sf"/>
</dbReference>